<dbReference type="EMBL" id="QXJM01000039">
    <property type="protein sequence ID" value="RIE02190.1"/>
    <property type="molecule type" value="Genomic_DNA"/>
</dbReference>
<protein>
    <submittedName>
        <fullName evidence="4">TetR/AcrR family transcriptional regulator</fullName>
    </submittedName>
</protein>
<evidence type="ECO:0000259" key="3">
    <source>
        <dbReference type="PROSITE" id="PS50977"/>
    </source>
</evidence>
<accession>A0A398CIH9</accession>
<dbReference type="PRINTS" id="PR00455">
    <property type="entry name" value="HTHTETR"/>
</dbReference>
<evidence type="ECO:0000256" key="1">
    <source>
        <dbReference type="ARBA" id="ARBA00023125"/>
    </source>
</evidence>
<dbReference type="GO" id="GO:0003677">
    <property type="term" value="F:DNA binding"/>
    <property type="evidence" value="ECO:0007669"/>
    <property type="project" value="UniProtKB-UniRule"/>
</dbReference>
<dbReference type="PANTHER" id="PTHR43479:SF22">
    <property type="entry name" value="TRANSCRIPTIONAL REGULATOR, TETR FAMILY"/>
    <property type="match status" value="1"/>
</dbReference>
<organism evidence="4 5">
    <name type="scientific">Cohnella faecalis</name>
    <dbReference type="NCBI Taxonomy" id="2315694"/>
    <lineage>
        <taxon>Bacteria</taxon>
        <taxon>Bacillati</taxon>
        <taxon>Bacillota</taxon>
        <taxon>Bacilli</taxon>
        <taxon>Bacillales</taxon>
        <taxon>Paenibacillaceae</taxon>
        <taxon>Cohnella</taxon>
    </lineage>
</organism>
<name>A0A398CIH9_9BACL</name>
<keyword evidence="1 2" id="KW-0238">DNA-binding</keyword>
<evidence type="ECO:0000313" key="4">
    <source>
        <dbReference type="EMBL" id="RIE02190.1"/>
    </source>
</evidence>
<comment type="caution">
    <text evidence="4">The sequence shown here is derived from an EMBL/GenBank/DDBJ whole genome shotgun (WGS) entry which is preliminary data.</text>
</comment>
<dbReference type="SUPFAM" id="SSF46689">
    <property type="entry name" value="Homeodomain-like"/>
    <property type="match status" value="1"/>
</dbReference>
<feature type="domain" description="HTH tetR-type" evidence="3">
    <location>
        <begin position="2"/>
        <end position="62"/>
    </location>
</feature>
<feature type="DNA-binding region" description="H-T-H motif" evidence="2">
    <location>
        <begin position="25"/>
        <end position="44"/>
    </location>
</feature>
<dbReference type="AlphaFoldDB" id="A0A398CIH9"/>
<dbReference type="Gene3D" id="1.10.10.60">
    <property type="entry name" value="Homeodomain-like"/>
    <property type="match status" value="1"/>
</dbReference>
<dbReference type="PROSITE" id="PS50977">
    <property type="entry name" value="HTH_TETR_2"/>
    <property type="match status" value="1"/>
</dbReference>
<dbReference type="Proteomes" id="UP000266340">
    <property type="component" value="Unassembled WGS sequence"/>
</dbReference>
<gene>
    <name evidence="4" type="ORF">D3H35_15730</name>
</gene>
<dbReference type="RefSeq" id="WP_119150229.1">
    <property type="nucleotide sequence ID" value="NZ_JBHSOV010000001.1"/>
</dbReference>
<sequence length="298" mass="34485">MQDKKRTILEAAIRCFSRKGFHATSIQEIAREIGMAKGSMYFYFNSKDELYLSVLEYYTDMLFRCMEELPEDRELSSRDKLRVLIERQFRFFREHLHFMRMLFLEPATGLNPQVQNLLMRTRARSAVWTLSHISAIYGNRAARYVTDAATMFEGMTGRYLEKLFFDDAELDEGRVSRFLINRIDHLMKGLLLTGEEPILPAPDMNALREKAGWPLEAEAQQRNGQLEELKRLVSAIPDSVPPAVRTEAASALERLESEWAKLVPDKLLAKGMLALLREYAAVYSWTEWESLLDGLESK</sequence>
<proteinExistence type="predicted"/>
<dbReference type="InterPro" id="IPR009057">
    <property type="entry name" value="Homeodomain-like_sf"/>
</dbReference>
<dbReference type="Pfam" id="PF00440">
    <property type="entry name" value="TetR_N"/>
    <property type="match status" value="1"/>
</dbReference>
<evidence type="ECO:0000313" key="5">
    <source>
        <dbReference type="Proteomes" id="UP000266340"/>
    </source>
</evidence>
<dbReference type="OrthoDB" id="9812993at2"/>
<reference evidence="4 5" key="1">
    <citation type="submission" date="2018-09" db="EMBL/GenBank/DDBJ databases">
        <title>Cohnella cavernae sp. nov., isolated from a karst cave.</title>
        <authorList>
            <person name="Zhu H."/>
        </authorList>
    </citation>
    <scope>NUCLEOTIDE SEQUENCE [LARGE SCALE GENOMIC DNA]</scope>
    <source>
        <strain evidence="4 5">K2E09-144</strain>
    </source>
</reference>
<dbReference type="InterPro" id="IPR001647">
    <property type="entry name" value="HTH_TetR"/>
</dbReference>
<keyword evidence="5" id="KW-1185">Reference proteome</keyword>
<dbReference type="InterPro" id="IPR050624">
    <property type="entry name" value="HTH-type_Tx_Regulator"/>
</dbReference>
<dbReference type="PANTHER" id="PTHR43479">
    <property type="entry name" value="ACREF/ENVCD OPERON REPRESSOR-RELATED"/>
    <property type="match status" value="1"/>
</dbReference>
<evidence type="ECO:0000256" key="2">
    <source>
        <dbReference type="PROSITE-ProRule" id="PRU00335"/>
    </source>
</evidence>
<dbReference type="Gene3D" id="1.10.357.10">
    <property type="entry name" value="Tetracycline Repressor, domain 2"/>
    <property type="match status" value="1"/>
</dbReference>